<dbReference type="AlphaFoldDB" id="A0A410W6X6"/>
<sequence>MSFQDEAKTRIENAKRLANSGATSAYQRAKGYGIIPTQTAQTPDGAVIPPYYAWWAPWVLRVILFLLALVALGPLLDWLSPNNRTLTFEGVSGIFAFAGLEFLFHKTKRLSALVPWLVCGLGFPLIGGALLGSASAGFCIAVFALLLITVEQTYWKARFDLEACALLEDITQAKENGGVLYVLEDIVREEQSETIVTLGRPGFTGVENKSVRYLPDSVVPGWVIVLDGGRRFMAGMPPEMVERIEELGEQQ</sequence>
<evidence type="ECO:0000313" key="2">
    <source>
        <dbReference type="Proteomes" id="UP000288929"/>
    </source>
</evidence>
<protein>
    <submittedName>
        <fullName evidence="1">Uncharacterized protein</fullName>
    </submittedName>
</protein>
<dbReference type="RefSeq" id="WP_128889196.1">
    <property type="nucleotide sequence ID" value="NZ_BMCX01000004.1"/>
</dbReference>
<keyword evidence="2" id="KW-1185">Reference proteome</keyword>
<dbReference type="OrthoDB" id="9875657at2"/>
<dbReference type="Proteomes" id="UP000288929">
    <property type="component" value="Chromosome"/>
</dbReference>
<organism evidence="1 2">
    <name type="scientific">Corynebacterium pelargi</name>
    <dbReference type="NCBI Taxonomy" id="1471400"/>
    <lineage>
        <taxon>Bacteria</taxon>
        <taxon>Bacillati</taxon>
        <taxon>Actinomycetota</taxon>
        <taxon>Actinomycetes</taxon>
        <taxon>Mycobacteriales</taxon>
        <taxon>Corynebacteriaceae</taxon>
        <taxon>Corynebacterium</taxon>
    </lineage>
</organism>
<dbReference type="KEGG" id="cpeg:CPELA_01675"/>
<name>A0A410W6X6_9CORY</name>
<evidence type="ECO:0000313" key="1">
    <source>
        <dbReference type="EMBL" id="QAU51634.1"/>
    </source>
</evidence>
<accession>A0A410W6X6</accession>
<gene>
    <name evidence="1" type="ORF">CPELA_01675</name>
</gene>
<reference evidence="1 2" key="1">
    <citation type="submission" date="2019-01" db="EMBL/GenBank/DDBJ databases">
        <authorList>
            <person name="Ruckert C."/>
            <person name="Busche T."/>
            <person name="Kalinowski J."/>
        </authorList>
    </citation>
    <scope>NUCLEOTIDE SEQUENCE [LARGE SCALE GENOMIC DNA]</scope>
    <source>
        <strain evidence="1 2">136/3</strain>
    </source>
</reference>
<proteinExistence type="predicted"/>
<dbReference type="EMBL" id="CP035299">
    <property type="protein sequence ID" value="QAU51634.1"/>
    <property type="molecule type" value="Genomic_DNA"/>
</dbReference>